<evidence type="ECO:0000259" key="9">
    <source>
        <dbReference type="Pfam" id="PF13813"/>
    </source>
</evidence>
<evidence type="ECO:0000256" key="8">
    <source>
        <dbReference type="SAM" id="Phobius"/>
    </source>
</evidence>
<dbReference type="PANTHER" id="PTHR31595">
    <property type="entry name" value="LONG-CHAIN-ALCOHOL O-FATTY-ACYLTRANSFERASE 3-RELATED"/>
    <property type="match status" value="1"/>
</dbReference>
<name>A0A4Q4N6W1_ALTAL</name>
<evidence type="ECO:0000256" key="1">
    <source>
        <dbReference type="ARBA" id="ARBA00004141"/>
    </source>
</evidence>
<dbReference type="Proteomes" id="UP000291422">
    <property type="component" value="Unassembled WGS sequence"/>
</dbReference>
<dbReference type="AlphaFoldDB" id="A0A4Q4N6W1"/>
<dbReference type="GO" id="GO:0008374">
    <property type="term" value="F:O-acyltransferase activity"/>
    <property type="evidence" value="ECO:0007669"/>
    <property type="project" value="InterPro"/>
</dbReference>
<keyword evidence="5 8" id="KW-0812">Transmembrane</keyword>
<evidence type="ECO:0000256" key="5">
    <source>
        <dbReference type="ARBA" id="ARBA00022692"/>
    </source>
</evidence>
<keyword evidence="4" id="KW-0808">Transferase</keyword>
<proteinExistence type="inferred from homology"/>
<evidence type="ECO:0000313" key="11">
    <source>
        <dbReference type="Proteomes" id="UP000291422"/>
    </source>
</evidence>
<reference evidence="11" key="1">
    <citation type="journal article" date="2019" name="bioRxiv">
        <title>Genomics, evolutionary history and diagnostics of the Alternaria alternata species group including apple and Asian pear pathotypes.</title>
        <authorList>
            <person name="Armitage A.D."/>
            <person name="Cockerton H.M."/>
            <person name="Sreenivasaprasad S."/>
            <person name="Woodhall J.W."/>
            <person name="Lane C.R."/>
            <person name="Harrison R.J."/>
            <person name="Clarkson J.P."/>
        </authorList>
    </citation>
    <scope>NUCLEOTIDE SEQUENCE [LARGE SCALE GENOMIC DNA]</scope>
    <source>
        <strain evidence="11">FERA 1177</strain>
    </source>
</reference>
<keyword evidence="7 8" id="KW-0472">Membrane</keyword>
<accession>A0A4Q4N6W1</accession>
<dbReference type="GO" id="GO:0016020">
    <property type="term" value="C:membrane"/>
    <property type="evidence" value="ECO:0007669"/>
    <property type="project" value="UniProtKB-SubCell"/>
</dbReference>
<comment type="caution">
    <text evidence="10">The sequence shown here is derived from an EMBL/GenBank/DDBJ whole genome shotgun (WGS) entry which is preliminary data.</text>
</comment>
<feature type="transmembrane region" description="Helical" evidence="8">
    <location>
        <begin position="78"/>
        <end position="95"/>
    </location>
</feature>
<dbReference type="InterPro" id="IPR044851">
    <property type="entry name" value="Wax_synthase"/>
</dbReference>
<keyword evidence="6 8" id="KW-1133">Transmembrane helix</keyword>
<comment type="similarity">
    <text evidence="3">Belongs to the wax synthase family.</text>
</comment>
<evidence type="ECO:0000256" key="7">
    <source>
        <dbReference type="ARBA" id="ARBA00023136"/>
    </source>
</evidence>
<dbReference type="EMBL" id="PDXD01000037">
    <property type="protein sequence ID" value="RYN70781.1"/>
    <property type="molecule type" value="Genomic_DNA"/>
</dbReference>
<gene>
    <name evidence="10" type="ORF">AA0117_g10186</name>
</gene>
<feature type="transmembrane region" description="Helical" evidence="8">
    <location>
        <begin position="141"/>
        <end position="159"/>
    </location>
</feature>
<evidence type="ECO:0000313" key="10">
    <source>
        <dbReference type="EMBL" id="RYN70781.1"/>
    </source>
</evidence>
<dbReference type="InterPro" id="IPR032805">
    <property type="entry name" value="Wax_synthase_dom"/>
</dbReference>
<dbReference type="PANTHER" id="PTHR31595:SF57">
    <property type="entry name" value="OS04G0481900 PROTEIN"/>
    <property type="match status" value="1"/>
</dbReference>
<organism evidence="10 11">
    <name type="scientific">Alternaria alternata</name>
    <name type="common">Alternaria rot fungus</name>
    <name type="synonym">Torula alternata</name>
    <dbReference type="NCBI Taxonomy" id="5599"/>
    <lineage>
        <taxon>Eukaryota</taxon>
        <taxon>Fungi</taxon>
        <taxon>Dikarya</taxon>
        <taxon>Ascomycota</taxon>
        <taxon>Pezizomycotina</taxon>
        <taxon>Dothideomycetes</taxon>
        <taxon>Pleosporomycetidae</taxon>
        <taxon>Pleosporales</taxon>
        <taxon>Pleosporineae</taxon>
        <taxon>Pleosporaceae</taxon>
        <taxon>Alternaria</taxon>
        <taxon>Alternaria sect. Alternaria</taxon>
        <taxon>Alternaria alternata complex</taxon>
    </lineage>
</organism>
<evidence type="ECO:0000256" key="4">
    <source>
        <dbReference type="ARBA" id="ARBA00022679"/>
    </source>
</evidence>
<feature type="transmembrane region" description="Helical" evidence="8">
    <location>
        <begin position="107"/>
        <end position="129"/>
    </location>
</feature>
<evidence type="ECO:0000256" key="3">
    <source>
        <dbReference type="ARBA" id="ARBA00007282"/>
    </source>
</evidence>
<comment type="pathway">
    <text evidence="2">Secondary metabolite biosynthesis.</text>
</comment>
<dbReference type="GO" id="GO:0006629">
    <property type="term" value="P:lipid metabolic process"/>
    <property type="evidence" value="ECO:0007669"/>
    <property type="project" value="InterPro"/>
</dbReference>
<sequence>MDIVYHVICLFGVTSGLFWNVIEEVHPLKGAWAMCYTLNNFWNRTWHQNFRRALKTPSRYVARHVACAPKGSWASRQIQYHIAFAISGIYHWAAAKMAIRSENFTKTLAFFAIMPIIMLLEDLAISVAREQLGWRSWRWRVVGYLWTFFALTLLSVGFVDDCVRHGLVTSFPALPFSPTHTILNLWVRSKI</sequence>
<comment type="subcellular location">
    <subcellularLocation>
        <location evidence="1">Membrane</location>
        <topology evidence="1">Multi-pass membrane protein</topology>
    </subcellularLocation>
</comment>
<dbReference type="Pfam" id="PF13813">
    <property type="entry name" value="MBOAT_2"/>
    <property type="match status" value="1"/>
</dbReference>
<protein>
    <recommendedName>
        <fullName evidence="9">Wax synthase domain-containing protein</fullName>
    </recommendedName>
</protein>
<evidence type="ECO:0000256" key="6">
    <source>
        <dbReference type="ARBA" id="ARBA00022989"/>
    </source>
</evidence>
<evidence type="ECO:0000256" key="2">
    <source>
        <dbReference type="ARBA" id="ARBA00005179"/>
    </source>
</evidence>
<feature type="domain" description="Wax synthase" evidence="9">
    <location>
        <begin position="27"/>
        <end position="112"/>
    </location>
</feature>